<evidence type="ECO:0000313" key="2">
    <source>
        <dbReference type="EMBL" id="KAK5778665.1"/>
    </source>
</evidence>
<evidence type="ECO:0000313" key="3">
    <source>
        <dbReference type="Proteomes" id="UP001306508"/>
    </source>
</evidence>
<comment type="caution">
    <text evidence="2">The sequence shown here is derived from an EMBL/GenBank/DDBJ whole genome shotgun (WGS) entry which is preliminary data.</text>
</comment>
<dbReference type="EMBL" id="JAWIZZ010000053">
    <property type="protein sequence ID" value="KAK5778665.1"/>
    <property type="molecule type" value="Genomic_DNA"/>
</dbReference>
<evidence type="ECO:0000256" key="1">
    <source>
        <dbReference type="SAM" id="MobiDB-lite"/>
    </source>
</evidence>
<dbReference type="Proteomes" id="UP001306508">
    <property type="component" value="Unassembled WGS sequence"/>
</dbReference>
<sequence length="269" mass="30751">MEEIESTVDYNYIRSPRLGRIISKINSIEMEVDLGGTTTNTTPVSTVTPSRESSQQTKKMKEKKKKRRKKKKESNGRITTEGQSTRESHLVWKSYIPPTRNPFVITEEEYYPNDVNIKKDRKHDINDSTLLIPSMSNLRKALTKADNFDQGNVYTLEERAGDIWRLNRHFNISRGTIPRGNSINNNSYVNGSSNSNVSINSAFNHNERIGSFNHCADCTQDSHTPELTRHLEILHRGNIGNILQFTSKKYGEMDTFLNISKPNNSDKPC</sequence>
<organism evidence="2 3">
    <name type="scientific">Arxiozyma heterogenica</name>
    <dbReference type="NCBI Taxonomy" id="278026"/>
    <lineage>
        <taxon>Eukaryota</taxon>
        <taxon>Fungi</taxon>
        <taxon>Dikarya</taxon>
        <taxon>Ascomycota</taxon>
        <taxon>Saccharomycotina</taxon>
        <taxon>Saccharomycetes</taxon>
        <taxon>Saccharomycetales</taxon>
        <taxon>Saccharomycetaceae</taxon>
        <taxon>Arxiozyma</taxon>
    </lineage>
</organism>
<feature type="compositionally biased region" description="Low complexity" evidence="1">
    <location>
        <begin position="37"/>
        <end position="50"/>
    </location>
</feature>
<proteinExistence type="predicted"/>
<accession>A0AAN8A7X7</accession>
<keyword evidence="3" id="KW-1185">Reference proteome</keyword>
<feature type="region of interest" description="Disordered" evidence="1">
    <location>
        <begin position="35"/>
        <end position="85"/>
    </location>
</feature>
<protein>
    <submittedName>
        <fullName evidence="2">Uncharacterized protein</fullName>
    </submittedName>
</protein>
<gene>
    <name evidence="2" type="ORF">RI543_004336</name>
</gene>
<dbReference type="AlphaFoldDB" id="A0AAN8A7X7"/>
<name>A0AAN8A7X7_9SACH</name>
<reference evidence="3" key="1">
    <citation type="submission" date="2023-07" db="EMBL/GenBank/DDBJ databases">
        <title>A draft genome of Kazachstania heterogenica Y-27499.</title>
        <authorList>
            <person name="Donic C."/>
            <person name="Kralova J.S."/>
            <person name="Fidel L."/>
            <person name="Ben-Dor S."/>
            <person name="Jung S."/>
        </authorList>
    </citation>
    <scope>NUCLEOTIDE SEQUENCE [LARGE SCALE GENOMIC DNA]</scope>
    <source>
        <strain evidence="3">Y27499</strain>
    </source>
</reference>
<feature type="compositionally biased region" description="Basic residues" evidence="1">
    <location>
        <begin position="58"/>
        <end position="72"/>
    </location>
</feature>